<dbReference type="PANTHER" id="PTHR36305:SF1">
    <property type="entry name" value="PHOSPHATIDYLGLYCEROPHOSPHATASE A"/>
    <property type="match status" value="1"/>
</dbReference>
<dbReference type="EMBL" id="CP133659">
    <property type="protein sequence ID" value="WMW64928.1"/>
    <property type="molecule type" value="Genomic_DNA"/>
</dbReference>
<name>A0ABY9QZH2_9BACT</name>
<keyword evidence="1" id="KW-0472">Membrane</keyword>
<keyword evidence="1" id="KW-1133">Transmembrane helix</keyword>
<proteinExistence type="predicted"/>
<feature type="transmembrane region" description="Helical" evidence="1">
    <location>
        <begin position="104"/>
        <end position="128"/>
    </location>
</feature>
<evidence type="ECO:0000256" key="1">
    <source>
        <dbReference type="SAM" id="Phobius"/>
    </source>
</evidence>
<keyword evidence="4" id="KW-1185">Reference proteome</keyword>
<accession>A0ABY9QZH2</accession>
<gene>
    <name evidence="3" type="ORF">KPS_003006</name>
</gene>
<dbReference type="CDD" id="cd06971">
    <property type="entry name" value="PgpA"/>
    <property type="match status" value="1"/>
</dbReference>
<dbReference type="SUPFAM" id="SSF101307">
    <property type="entry name" value="YutG-like"/>
    <property type="match status" value="1"/>
</dbReference>
<dbReference type="Proteomes" id="UP001180616">
    <property type="component" value="Chromosome"/>
</dbReference>
<dbReference type="InterPro" id="IPR007686">
    <property type="entry name" value="YutG/PgpA"/>
</dbReference>
<feature type="transmembrane region" description="Helical" evidence="1">
    <location>
        <begin position="148"/>
        <end position="172"/>
    </location>
</feature>
<evidence type="ECO:0000313" key="4">
    <source>
        <dbReference type="Proteomes" id="UP001180616"/>
    </source>
</evidence>
<organism evidence="3 4">
    <name type="scientific">Nitratidesulfovibrio liaohensis</name>
    <dbReference type="NCBI Taxonomy" id="2604158"/>
    <lineage>
        <taxon>Bacteria</taxon>
        <taxon>Pseudomonadati</taxon>
        <taxon>Thermodesulfobacteriota</taxon>
        <taxon>Desulfovibrionia</taxon>
        <taxon>Desulfovibrionales</taxon>
        <taxon>Desulfovibrionaceae</taxon>
        <taxon>Nitratidesulfovibrio</taxon>
    </lineage>
</organism>
<evidence type="ECO:0000313" key="3">
    <source>
        <dbReference type="EMBL" id="WMW64928.1"/>
    </source>
</evidence>
<keyword evidence="1" id="KW-0812">Transmembrane</keyword>
<dbReference type="Pfam" id="PF04608">
    <property type="entry name" value="PgpA"/>
    <property type="match status" value="1"/>
</dbReference>
<feature type="domain" description="YutG/PgpA" evidence="2">
    <location>
        <begin position="29"/>
        <end position="167"/>
    </location>
</feature>
<dbReference type="InterPro" id="IPR026037">
    <property type="entry name" value="PgpA"/>
</dbReference>
<reference evidence="3" key="1">
    <citation type="submission" date="2023-09" db="EMBL/GenBank/DDBJ databases">
        <authorList>
            <consortium name="CW5 consortium"/>
            <person name="Lu C.-W."/>
        </authorList>
    </citation>
    <scope>NUCLEOTIDE SEQUENCE</scope>
    <source>
        <strain evidence="3">KPS</strain>
    </source>
</reference>
<dbReference type="InterPro" id="IPR036681">
    <property type="entry name" value="PgpA-like_sf"/>
</dbReference>
<protein>
    <submittedName>
        <fullName evidence="3">Phosphatidylglycerophosphatase A</fullName>
    </submittedName>
</protein>
<dbReference type="PIRSF" id="PIRSF006162">
    <property type="entry name" value="PgpA"/>
    <property type="match status" value="1"/>
</dbReference>
<dbReference type="PANTHER" id="PTHR36305">
    <property type="entry name" value="PHOSPHATIDYLGLYCEROPHOSPHATASE A"/>
    <property type="match status" value="1"/>
</dbReference>
<feature type="transmembrane region" description="Helical" evidence="1">
    <location>
        <begin position="64"/>
        <end position="84"/>
    </location>
</feature>
<sequence length="174" mass="18036">MSTAHDDGSERCTPQTPQRGLDRLAPEVARVWYAGRSPVAPGTVGSAVAALLAPWLFLPLPLGWRVVVLLVVFCGGAWAAGRAARVLGRCDPGSVVIDEVAGQWMTMLPFATLSPLGVLAAFVLFRVLDILKPGPVGASESWLDGGPGIMIDDVVAGTCAAAVLAVLLWLGLPG</sequence>
<dbReference type="RefSeq" id="WP_309540983.1">
    <property type="nucleotide sequence ID" value="NZ_CP133659.1"/>
</dbReference>
<evidence type="ECO:0000259" key="2">
    <source>
        <dbReference type="Pfam" id="PF04608"/>
    </source>
</evidence>